<dbReference type="STRING" id="1173111.SAMN05444955_101250"/>
<sequence length="252" mass="29807">MAISERFWNASLEELKQGYVVEENRYICLLCGTETEKGIIYPEGGMLYEAERQMQNHIRQNHGSVFHYLIRLNKKLTGLTDHQNRLMQLFYEGKSDKEIQQELDIGSTSTIRNHRFALKEKERQAKVFLVLMELLKEKDKHAPQIVNPHQTAKMVDERYNVTQAEREGILKKHFPEGTDGPLKSFPSKQKHKLVILREIVQRLTPGRFYSEKEINEILKTTYPDYALLRRYLIQYGFMDRLPDGSRYWLKTE</sequence>
<evidence type="ECO:0000256" key="1">
    <source>
        <dbReference type="ARBA" id="ARBA00023015"/>
    </source>
</evidence>
<dbReference type="InterPro" id="IPR036388">
    <property type="entry name" value="WH-like_DNA-bd_sf"/>
</dbReference>
<protein>
    <recommendedName>
        <fullName evidence="3">DUF2087 domain-containing protein</fullName>
    </recommendedName>
</protein>
<feature type="domain" description="DUF2087" evidence="3">
    <location>
        <begin position="182"/>
        <end position="249"/>
    </location>
</feature>
<evidence type="ECO:0000313" key="4">
    <source>
        <dbReference type="EMBL" id="SEM72062.1"/>
    </source>
</evidence>
<accession>A0A1H8AMS4</accession>
<evidence type="ECO:0000259" key="3">
    <source>
        <dbReference type="Pfam" id="PF09860"/>
    </source>
</evidence>
<dbReference type="AlphaFoldDB" id="A0A1H8AMS4"/>
<reference evidence="4 5" key="1">
    <citation type="submission" date="2016-10" db="EMBL/GenBank/DDBJ databases">
        <authorList>
            <person name="de Groot N.N."/>
        </authorList>
    </citation>
    <scope>NUCLEOTIDE SEQUENCE [LARGE SCALE GENOMIC DNA]</scope>
    <source>
        <strain evidence="4 5">DSM 46701</strain>
    </source>
</reference>
<dbReference type="Proteomes" id="UP000199695">
    <property type="component" value="Unassembled WGS sequence"/>
</dbReference>
<evidence type="ECO:0000256" key="2">
    <source>
        <dbReference type="ARBA" id="ARBA00023163"/>
    </source>
</evidence>
<dbReference type="InterPro" id="IPR018656">
    <property type="entry name" value="DUF2087"/>
</dbReference>
<dbReference type="Pfam" id="PF09860">
    <property type="entry name" value="DUF2087"/>
    <property type="match status" value="1"/>
</dbReference>
<dbReference type="GO" id="GO:0003677">
    <property type="term" value="F:DNA binding"/>
    <property type="evidence" value="ECO:0007669"/>
    <property type="project" value="InterPro"/>
</dbReference>
<proteinExistence type="predicted"/>
<dbReference type="RefSeq" id="WP_089964540.1">
    <property type="nucleotide sequence ID" value="NZ_FOCQ01000001.1"/>
</dbReference>
<organism evidence="4 5">
    <name type="scientific">Lihuaxuella thermophila</name>
    <dbReference type="NCBI Taxonomy" id="1173111"/>
    <lineage>
        <taxon>Bacteria</taxon>
        <taxon>Bacillati</taxon>
        <taxon>Bacillota</taxon>
        <taxon>Bacilli</taxon>
        <taxon>Bacillales</taxon>
        <taxon>Thermoactinomycetaceae</taxon>
        <taxon>Lihuaxuella</taxon>
    </lineage>
</organism>
<dbReference type="OrthoDB" id="9789954at2"/>
<dbReference type="EMBL" id="FOCQ01000001">
    <property type="protein sequence ID" value="SEM72062.1"/>
    <property type="molecule type" value="Genomic_DNA"/>
</dbReference>
<keyword evidence="1" id="KW-0805">Transcription regulation</keyword>
<dbReference type="InterPro" id="IPR016032">
    <property type="entry name" value="Sig_transdc_resp-reg_C-effctor"/>
</dbReference>
<keyword evidence="2" id="KW-0804">Transcription</keyword>
<gene>
    <name evidence="4" type="ORF">SAMN05444955_101250</name>
</gene>
<evidence type="ECO:0000313" key="5">
    <source>
        <dbReference type="Proteomes" id="UP000199695"/>
    </source>
</evidence>
<dbReference type="Gene3D" id="1.10.10.10">
    <property type="entry name" value="Winged helix-like DNA-binding domain superfamily/Winged helix DNA-binding domain"/>
    <property type="match status" value="1"/>
</dbReference>
<dbReference type="SUPFAM" id="SSF46894">
    <property type="entry name" value="C-terminal effector domain of the bipartite response regulators"/>
    <property type="match status" value="1"/>
</dbReference>
<dbReference type="GO" id="GO:0006355">
    <property type="term" value="P:regulation of DNA-templated transcription"/>
    <property type="evidence" value="ECO:0007669"/>
    <property type="project" value="InterPro"/>
</dbReference>
<keyword evidence="5" id="KW-1185">Reference proteome</keyword>
<name>A0A1H8AMS4_9BACL</name>